<accession>A0A0F9FLG7</accession>
<dbReference type="AlphaFoldDB" id="A0A0F9FLG7"/>
<proteinExistence type="predicted"/>
<evidence type="ECO:0000313" key="3">
    <source>
        <dbReference type="EMBL" id="KKL87239.1"/>
    </source>
</evidence>
<reference evidence="3" key="1">
    <citation type="journal article" date="2015" name="Nature">
        <title>Complex archaea that bridge the gap between prokaryotes and eukaryotes.</title>
        <authorList>
            <person name="Spang A."/>
            <person name="Saw J.H."/>
            <person name="Jorgensen S.L."/>
            <person name="Zaremba-Niedzwiedzka K."/>
            <person name="Martijn J."/>
            <person name="Lind A.E."/>
            <person name="van Eijk R."/>
            <person name="Schleper C."/>
            <person name="Guy L."/>
            <person name="Ettema T.J."/>
        </authorList>
    </citation>
    <scope>NUCLEOTIDE SEQUENCE</scope>
</reference>
<dbReference type="EMBL" id="LAZR01020887">
    <property type="protein sequence ID" value="KKL87239.1"/>
    <property type="molecule type" value="Genomic_DNA"/>
</dbReference>
<evidence type="ECO:0000256" key="1">
    <source>
        <dbReference type="SAM" id="Coils"/>
    </source>
</evidence>
<feature type="coiled-coil region" evidence="1">
    <location>
        <begin position="252"/>
        <end position="304"/>
    </location>
</feature>
<feature type="transmembrane region" description="Helical" evidence="2">
    <location>
        <begin position="419"/>
        <end position="438"/>
    </location>
</feature>
<name>A0A0F9FLG7_9ZZZZ</name>
<keyword evidence="2" id="KW-0812">Transmembrane</keyword>
<evidence type="ECO:0000256" key="2">
    <source>
        <dbReference type="SAM" id="Phobius"/>
    </source>
</evidence>
<sequence length="519" mass="55280">MAEAEEVLISTDKAVKEIDSLTSAVDRSTGASEEHGETLLDTAKDMKIMGISVNSVSKGLKGTIGMLKNSVKGLKIFKVALAATGIGLIVVALGSLVAVMTRTQKGMNFVTKATNALKAIFNVLIDRVIKFGGGLIKLFSGKVKEGFADMTESFKGITAEIVEEVAITNELSDALALLEEHQIVNIELDAERRAEMKLLNKQAEDINLTLEQRLIASNKAVAVEKLRLQASQKLAKEELRIAAQEHAISESTNADDRKLAELRAKISQQQEEANERLTTQENKSNLLQQQIRTEEEAREQARLDAIEVERLAKVDAAAAEVLRAQGVRDEMQRIANQKADDAIAAAAREAEYEEGLAKEAIQREETLGQAKLAIINTSLNAIAQNLHRSSLAFKAISIIQALINAAVAVAKVIAQTGVAAVVAVPIALAAIAAAVLTIRNTVIPPPPRFAVGGFIEGPSHALGGVNINAEGGEGMINARSMAMPGVRAAASALNQRGGYGIKFQDGGIIPRGLDTDVGR</sequence>
<keyword evidence="2" id="KW-0472">Membrane</keyword>
<comment type="caution">
    <text evidence="3">The sequence shown here is derived from an EMBL/GenBank/DDBJ whole genome shotgun (WGS) entry which is preliminary data.</text>
</comment>
<organism evidence="3">
    <name type="scientific">marine sediment metagenome</name>
    <dbReference type="NCBI Taxonomy" id="412755"/>
    <lineage>
        <taxon>unclassified sequences</taxon>
        <taxon>metagenomes</taxon>
        <taxon>ecological metagenomes</taxon>
    </lineage>
</organism>
<keyword evidence="1" id="KW-0175">Coiled coil</keyword>
<feature type="non-terminal residue" evidence="3">
    <location>
        <position position="519"/>
    </location>
</feature>
<protein>
    <submittedName>
        <fullName evidence="3">Uncharacterized protein</fullName>
    </submittedName>
</protein>
<keyword evidence="2" id="KW-1133">Transmembrane helix</keyword>
<feature type="transmembrane region" description="Helical" evidence="2">
    <location>
        <begin position="76"/>
        <end position="99"/>
    </location>
</feature>
<gene>
    <name evidence="3" type="ORF">LCGC14_1936710</name>
</gene>